<name>X0VED3_9ZZZZ</name>
<feature type="transmembrane region" description="Helical" evidence="1">
    <location>
        <begin position="44"/>
        <end position="63"/>
    </location>
</feature>
<dbReference type="PRINTS" id="PR00949">
    <property type="entry name" value="TYPE3IMAPROT"/>
</dbReference>
<sequence length="142" mass="15191">MADSYVKTSSYVDLFKGGNTAVAIGIAGILLVMMIPLHPFVLDILLSFSITFSLIILLVSVYVPKPIDFSVFPSILLIITLLRLSLNVASTRLILLHGNEGPEAAGQVIKAFGSFVVGGNYVVGLIVFLVLVLINFIVITKG</sequence>
<evidence type="ECO:0000256" key="1">
    <source>
        <dbReference type="SAM" id="Phobius"/>
    </source>
</evidence>
<evidence type="ECO:0000313" key="2">
    <source>
        <dbReference type="EMBL" id="GAG16700.1"/>
    </source>
</evidence>
<dbReference type="GO" id="GO:0009306">
    <property type="term" value="P:protein secretion"/>
    <property type="evidence" value="ECO:0007669"/>
    <property type="project" value="InterPro"/>
</dbReference>
<feature type="transmembrane region" description="Helical" evidence="1">
    <location>
        <begin position="115"/>
        <end position="139"/>
    </location>
</feature>
<protein>
    <recommendedName>
        <fullName evidence="3">EscV/YscV/HrcV family type III secretion system export apparatus protein</fullName>
    </recommendedName>
</protein>
<keyword evidence="1" id="KW-0472">Membrane</keyword>
<organism evidence="2">
    <name type="scientific">marine sediment metagenome</name>
    <dbReference type="NCBI Taxonomy" id="412755"/>
    <lineage>
        <taxon>unclassified sequences</taxon>
        <taxon>metagenomes</taxon>
        <taxon>ecological metagenomes</taxon>
    </lineage>
</organism>
<gene>
    <name evidence="2" type="ORF">S01H1_56218</name>
</gene>
<keyword evidence="1" id="KW-1133">Transmembrane helix</keyword>
<feature type="transmembrane region" description="Helical" evidence="1">
    <location>
        <begin position="75"/>
        <end position="95"/>
    </location>
</feature>
<keyword evidence="1" id="KW-0812">Transmembrane</keyword>
<dbReference type="Pfam" id="PF00771">
    <property type="entry name" value="FHIPEP"/>
    <property type="match status" value="1"/>
</dbReference>
<dbReference type="GO" id="GO:0005886">
    <property type="term" value="C:plasma membrane"/>
    <property type="evidence" value="ECO:0007669"/>
    <property type="project" value="TreeGrafter"/>
</dbReference>
<feature type="transmembrane region" description="Helical" evidence="1">
    <location>
        <begin position="21"/>
        <end position="38"/>
    </location>
</feature>
<proteinExistence type="predicted"/>
<dbReference type="PANTHER" id="PTHR30161:SF1">
    <property type="entry name" value="FLAGELLAR BIOSYNTHESIS PROTEIN FLHA-RELATED"/>
    <property type="match status" value="1"/>
</dbReference>
<comment type="caution">
    <text evidence="2">The sequence shown here is derived from an EMBL/GenBank/DDBJ whole genome shotgun (WGS) entry which is preliminary data.</text>
</comment>
<evidence type="ECO:0008006" key="3">
    <source>
        <dbReference type="Google" id="ProtNLM"/>
    </source>
</evidence>
<dbReference type="AlphaFoldDB" id="X0VED3"/>
<feature type="non-terminal residue" evidence="2">
    <location>
        <position position="142"/>
    </location>
</feature>
<dbReference type="GO" id="GO:0044780">
    <property type="term" value="P:bacterial-type flagellum assembly"/>
    <property type="evidence" value="ECO:0007669"/>
    <property type="project" value="TreeGrafter"/>
</dbReference>
<reference evidence="2" key="1">
    <citation type="journal article" date="2014" name="Front. Microbiol.">
        <title>High frequency of phylogenetically diverse reductive dehalogenase-homologous genes in deep subseafloor sedimentary metagenomes.</title>
        <authorList>
            <person name="Kawai M."/>
            <person name="Futagami T."/>
            <person name="Toyoda A."/>
            <person name="Takaki Y."/>
            <person name="Nishi S."/>
            <person name="Hori S."/>
            <person name="Arai W."/>
            <person name="Tsubouchi T."/>
            <person name="Morono Y."/>
            <person name="Uchiyama I."/>
            <person name="Ito T."/>
            <person name="Fujiyama A."/>
            <person name="Inagaki F."/>
            <person name="Takami H."/>
        </authorList>
    </citation>
    <scope>NUCLEOTIDE SEQUENCE</scope>
    <source>
        <strain evidence="2">Expedition CK06-06</strain>
    </source>
</reference>
<dbReference type="InterPro" id="IPR001712">
    <property type="entry name" value="T3SS_FHIPEP"/>
</dbReference>
<dbReference type="PANTHER" id="PTHR30161">
    <property type="entry name" value="FLAGELLAR EXPORT PROTEIN, MEMBRANE FLHA SUBUNIT-RELATED"/>
    <property type="match status" value="1"/>
</dbReference>
<dbReference type="EMBL" id="BARS01036591">
    <property type="protein sequence ID" value="GAG16700.1"/>
    <property type="molecule type" value="Genomic_DNA"/>
</dbReference>
<accession>X0VED3</accession>